<protein>
    <submittedName>
        <fullName evidence="2">Uncharacterized protein</fullName>
    </submittedName>
</protein>
<evidence type="ECO:0000313" key="2">
    <source>
        <dbReference type="EMBL" id="CEL54851.1"/>
    </source>
</evidence>
<keyword evidence="3" id="KW-1185">Reference proteome</keyword>
<dbReference type="AlphaFoldDB" id="A0A0B7F9V4"/>
<accession>A0A0B7F9V4</accession>
<proteinExistence type="predicted"/>
<evidence type="ECO:0000313" key="3">
    <source>
        <dbReference type="Proteomes" id="UP000059188"/>
    </source>
</evidence>
<dbReference type="Proteomes" id="UP000059188">
    <property type="component" value="Unassembled WGS sequence"/>
</dbReference>
<name>A0A0B7F9V4_THACB</name>
<sequence length="67" mass="7076">MDLQVSQKKCLHLPTNSSTPKTKKGIEDESSNKPTQTSPPLTSVASIPTTENEGTTSDLVHAAGARL</sequence>
<dbReference type="EMBL" id="LN679287">
    <property type="protein sequence ID" value="CEL54851.1"/>
    <property type="molecule type" value="Genomic_DNA"/>
</dbReference>
<feature type="compositionally biased region" description="Polar residues" evidence="1">
    <location>
        <begin position="32"/>
        <end position="58"/>
    </location>
</feature>
<organism evidence="2 3">
    <name type="scientific">Thanatephorus cucumeris (strain AG1-IB / isolate 7/3/14)</name>
    <name type="common">Lettuce bottom rot fungus</name>
    <name type="synonym">Rhizoctonia solani</name>
    <dbReference type="NCBI Taxonomy" id="1108050"/>
    <lineage>
        <taxon>Eukaryota</taxon>
        <taxon>Fungi</taxon>
        <taxon>Dikarya</taxon>
        <taxon>Basidiomycota</taxon>
        <taxon>Agaricomycotina</taxon>
        <taxon>Agaricomycetes</taxon>
        <taxon>Cantharellales</taxon>
        <taxon>Ceratobasidiaceae</taxon>
        <taxon>Rhizoctonia</taxon>
        <taxon>Rhizoctonia solani AG-1</taxon>
    </lineage>
</organism>
<reference evidence="2 3" key="1">
    <citation type="submission" date="2014-11" db="EMBL/GenBank/DDBJ databases">
        <authorList>
            <person name="Wibberg Daniel"/>
        </authorList>
    </citation>
    <scope>NUCLEOTIDE SEQUENCE [LARGE SCALE GENOMIC DNA]</scope>
    <source>
        <strain evidence="2">Rhizoctonia solani AG1-IB 7/3/14</strain>
    </source>
</reference>
<feature type="region of interest" description="Disordered" evidence="1">
    <location>
        <begin position="1"/>
        <end position="67"/>
    </location>
</feature>
<gene>
    <name evidence="2" type="ORF">RSOLAG1IB_11796</name>
</gene>
<evidence type="ECO:0000256" key="1">
    <source>
        <dbReference type="SAM" id="MobiDB-lite"/>
    </source>
</evidence>